<dbReference type="Pfam" id="PF21897">
    <property type="entry name" value="DUF6919"/>
    <property type="match status" value="1"/>
</dbReference>
<sequence length="254" mass="28240">MTQSTLLPLVSAAADVRKWGRRLTRWRDAARRRRVEARIWYRARTLEELAALTARWLKGQMLWHPNGRGGGPDPETRPLIDVLAAANAAGILTENSQPGELAEFHGRPWRQRAFVTSFVADPELAQALAAQAAEAGLGVRAYRPGCRADENGERDAVDVTFWEGQGVMTGMGNRLSPRAVRHTFLGCDRQAVREVAKAWQVTLIDPEWGRDTVLWPFLTQFLNSYGPRHGTCAPACSSHPRMKEWKAGGMLCTG</sequence>
<comment type="caution">
    <text evidence="2">The sequence shown here is derived from an EMBL/GenBank/DDBJ whole genome shotgun (WGS) entry which is preliminary data.</text>
</comment>
<dbReference type="EMBL" id="LFNT01000014">
    <property type="protein sequence ID" value="KMS74199.1"/>
    <property type="molecule type" value="Genomic_DNA"/>
</dbReference>
<proteinExistence type="predicted"/>
<evidence type="ECO:0000313" key="2">
    <source>
        <dbReference type="EMBL" id="KMS74199.1"/>
    </source>
</evidence>
<dbReference type="AlphaFoldDB" id="A0A0J7ZEC2"/>
<accession>A0A0J7ZEC2</accession>
<dbReference type="OrthoDB" id="4195350at2"/>
<organism evidence="2 3">
    <name type="scientific">Streptomyces viridochromogenes</name>
    <dbReference type="NCBI Taxonomy" id="1938"/>
    <lineage>
        <taxon>Bacteria</taxon>
        <taxon>Bacillati</taxon>
        <taxon>Actinomycetota</taxon>
        <taxon>Actinomycetes</taxon>
        <taxon>Kitasatosporales</taxon>
        <taxon>Streptomycetaceae</taxon>
        <taxon>Streptomyces</taxon>
    </lineage>
</organism>
<evidence type="ECO:0000313" key="3">
    <source>
        <dbReference type="Proteomes" id="UP000037432"/>
    </source>
</evidence>
<evidence type="ECO:0000259" key="1">
    <source>
        <dbReference type="Pfam" id="PF21897"/>
    </source>
</evidence>
<dbReference type="PATRIC" id="fig|1938.3.peg.8551"/>
<dbReference type="InterPro" id="IPR054212">
    <property type="entry name" value="DUF6919"/>
</dbReference>
<name>A0A0J7ZEC2_STRVR</name>
<dbReference type="RefSeq" id="WP_048581673.1">
    <property type="nucleotide sequence ID" value="NZ_LFNT01000014.1"/>
</dbReference>
<protein>
    <recommendedName>
        <fullName evidence="1">DUF6919 domain-containing protein</fullName>
    </recommendedName>
</protein>
<gene>
    <name evidence="2" type="ORF">ACM01_14860</name>
</gene>
<reference evidence="2 3" key="1">
    <citation type="submission" date="2015-06" db="EMBL/GenBank/DDBJ databases">
        <authorList>
            <person name="Ju K.-S."/>
            <person name="Doroghazi J.R."/>
            <person name="Metcalf W.W."/>
        </authorList>
    </citation>
    <scope>NUCLEOTIDE SEQUENCE [LARGE SCALE GENOMIC DNA]</scope>
    <source>
        <strain evidence="2 3">NRRL 3414</strain>
    </source>
</reference>
<dbReference type="Proteomes" id="UP000037432">
    <property type="component" value="Unassembled WGS sequence"/>
</dbReference>
<feature type="domain" description="DUF6919" evidence="1">
    <location>
        <begin position="37"/>
        <end position="223"/>
    </location>
</feature>